<accession>A0A0E3SR46</accession>
<reference evidence="1 2" key="1">
    <citation type="submission" date="2014-07" db="EMBL/GenBank/DDBJ databases">
        <title>Methanogenic archaea and the global carbon cycle.</title>
        <authorList>
            <person name="Henriksen J.R."/>
            <person name="Luke J."/>
            <person name="Reinhart S."/>
            <person name="Benedict M.N."/>
            <person name="Youngblut N.D."/>
            <person name="Metcalf M.E."/>
            <person name="Whitaker R.J."/>
            <person name="Metcalf W.W."/>
        </authorList>
    </citation>
    <scope>NUCLEOTIDE SEQUENCE [LARGE SCALE GENOMIC DNA]</scope>
    <source>
        <strain evidence="1 2">MM1</strain>
    </source>
</reference>
<dbReference type="Proteomes" id="UP000033048">
    <property type="component" value="Chromosome"/>
</dbReference>
<dbReference type="KEGG" id="mmet:MCMEM_0645"/>
<organism evidence="1 2">
    <name type="scientific">Methanococcoides methylutens MM1</name>
    <dbReference type="NCBI Taxonomy" id="1434104"/>
    <lineage>
        <taxon>Archaea</taxon>
        <taxon>Methanobacteriati</taxon>
        <taxon>Methanobacteriota</taxon>
        <taxon>Stenosarchaea group</taxon>
        <taxon>Methanomicrobia</taxon>
        <taxon>Methanosarcinales</taxon>
        <taxon>Methanosarcinaceae</taxon>
        <taxon>Methanococcoides</taxon>
    </lineage>
</organism>
<name>A0A0E3SR46_METMT</name>
<sequence length="66" mass="7927">MFREFFFELSDSIHPFAFYERCSCFYPVCASFNSFFCDLYGAIDLQQVKCDLNYCINMITFWSLIK</sequence>
<proteinExistence type="predicted"/>
<evidence type="ECO:0000313" key="2">
    <source>
        <dbReference type="Proteomes" id="UP000033048"/>
    </source>
</evidence>
<dbReference type="HOGENOM" id="CLU_2820922_0_0_2"/>
<dbReference type="EMBL" id="CP009518">
    <property type="protein sequence ID" value="AKB84698.1"/>
    <property type="molecule type" value="Genomic_DNA"/>
</dbReference>
<evidence type="ECO:0000313" key="1">
    <source>
        <dbReference type="EMBL" id="AKB84698.1"/>
    </source>
</evidence>
<gene>
    <name evidence="1" type="ORF">MCMEM_0645</name>
</gene>
<keyword evidence="2" id="KW-1185">Reference proteome</keyword>
<dbReference type="AlphaFoldDB" id="A0A0E3SR46"/>
<protein>
    <submittedName>
        <fullName evidence="1">Uncharacterized protein</fullName>
    </submittedName>
</protein>
<dbReference type="STRING" id="1434104.MCMEM_0645"/>